<dbReference type="AlphaFoldDB" id="A0AAE3GKL0"/>
<dbReference type="PANTHER" id="PTHR46268:SF6">
    <property type="entry name" value="UNIVERSAL STRESS PROTEIN UP12"/>
    <property type="match status" value="1"/>
</dbReference>
<evidence type="ECO:0000259" key="3">
    <source>
        <dbReference type="Pfam" id="PF00582"/>
    </source>
</evidence>
<dbReference type="Gene3D" id="3.40.50.620">
    <property type="entry name" value="HUPs"/>
    <property type="match status" value="2"/>
</dbReference>
<dbReference type="Pfam" id="PF00582">
    <property type="entry name" value="Usp"/>
    <property type="match status" value="2"/>
</dbReference>
<dbReference type="PANTHER" id="PTHR46268">
    <property type="entry name" value="STRESS RESPONSE PROTEIN NHAX"/>
    <property type="match status" value="1"/>
</dbReference>
<sequence>MTTMTHPVVVGVDGSAPAVAAALWAAAEAELRQAPLVVLVVNDDPEREDHATSAAHEAADQCRQRSPGVDVVEEVVHGHVVEELLARSARSQLVVLGSRGRGGFASMLLGSVSTSVASHAHCPVVVVRGGGKATGPVVVGVDDSPASDAALEFAFGMAAEHRASLVAVQAWQEAAFGFTFIDTTPLPDWDVVGQRIATHLAEKLAAWHQQYPAVHTLVLDRRSHPVVALTDVAQAARLLVVGHRGRGGFAGMLLGSVAHGVLHHAACPVAVVRAPRQPR</sequence>
<accession>A0AAE3GKL0</accession>
<dbReference type="Proteomes" id="UP001206128">
    <property type="component" value="Unassembled WGS sequence"/>
</dbReference>
<organism evidence="4 5">
    <name type="scientific">Goodfellowiella coeruleoviolacea</name>
    <dbReference type="NCBI Taxonomy" id="334858"/>
    <lineage>
        <taxon>Bacteria</taxon>
        <taxon>Bacillati</taxon>
        <taxon>Actinomycetota</taxon>
        <taxon>Actinomycetes</taxon>
        <taxon>Pseudonocardiales</taxon>
        <taxon>Pseudonocardiaceae</taxon>
        <taxon>Goodfellowiella</taxon>
    </lineage>
</organism>
<protein>
    <submittedName>
        <fullName evidence="4">Nucleotide-binding universal stress protein, UspA family</fullName>
    </submittedName>
</protein>
<reference evidence="4" key="1">
    <citation type="submission" date="2022-06" db="EMBL/GenBank/DDBJ databases">
        <title>Genomic Encyclopedia of Archaeal and Bacterial Type Strains, Phase II (KMG-II): from individual species to whole genera.</title>
        <authorList>
            <person name="Goeker M."/>
        </authorList>
    </citation>
    <scope>NUCLEOTIDE SEQUENCE</scope>
    <source>
        <strain evidence="4">DSM 43935</strain>
    </source>
</reference>
<dbReference type="SUPFAM" id="SSF52402">
    <property type="entry name" value="Adenine nucleotide alpha hydrolases-like"/>
    <property type="match status" value="2"/>
</dbReference>
<gene>
    <name evidence="4" type="ORF">LX83_004631</name>
</gene>
<dbReference type="PRINTS" id="PR01438">
    <property type="entry name" value="UNVRSLSTRESS"/>
</dbReference>
<proteinExistence type="inferred from homology"/>
<feature type="compositionally biased region" description="Basic and acidic residues" evidence="2">
    <location>
        <begin position="47"/>
        <end position="63"/>
    </location>
</feature>
<evidence type="ECO:0000313" key="5">
    <source>
        <dbReference type="Proteomes" id="UP001206128"/>
    </source>
</evidence>
<dbReference type="InterPro" id="IPR006016">
    <property type="entry name" value="UspA"/>
</dbReference>
<dbReference type="InterPro" id="IPR014729">
    <property type="entry name" value="Rossmann-like_a/b/a_fold"/>
</dbReference>
<feature type="region of interest" description="Disordered" evidence="2">
    <location>
        <begin position="47"/>
        <end position="66"/>
    </location>
</feature>
<feature type="domain" description="UspA" evidence="3">
    <location>
        <begin position="136"/>
        <end position="273"/>
    </location>
</feature>
<dbReference type="EMBL" id="JAMTCK010000011">
    <property type="protein sequence ID" value="MCP2167758.1"/>
    <property type="molecule type" value="Genomic_DNA"/>
</dbReference>
<comment type="caution">
    <text evidence="4">The sequence shown here is derived from an EMBL/GenBank/DDBJ whole genome shotgun (WGS) entry which is preliminary data.</text>
</comment>
<evidence type="ECO:0000256" key="2">
    <source>
        <dbReference type="SAM" id="MobiDB-lite"/>
    </source>
</evidence>
<dbReference type="InterPro" id="IPR006015">
    <property type="entry name" value="Universal_stress_UspA"/>
</dbReference>
<keyword evidence="5" id="KW-1185">Reference proteome</keyword>
<feature type="domain" description="UspA" evidence="3">
    <location>
        <begin position="4"/>
        <end position="128"/>
    </location>
</feature>
<evidence type="ECO:0000313" key="4">
    <source>
        <dbReference type="EMBL" id="MCP2167758.1"/>
    </source>
</evidence>
<comment type="similarity">
    <text evidence="1">Belongs to the universal stress protein A family.</text>
</comment>
<name>A0AAE3GKL0_9PSEU</name>
<evidence type="ECO:0000256" key="1">
    <source>
        <dbReference type="ARBA" id="ARBA00008791"/>
    </source>
</evidence>